<dbReference type="Proteomes" id="UP001221413">
    <property type="component" value="Unassembled WGS sequence"/>
</dbReference>
<dbReference type="EMBL" id="JAQGDS010000010">
    <property type="protein sequence ID" value="KAJ6257682.1"/>
    <property type="molecule type" value="Genomic_DNA"/>
</dbReference>
<gene>
    <name evidence="2" type="ORF">Dda_7470</name>
</gene>
<feature type="compositionally biased region" description="Acidic residues" evidence="1">
    <location>
        <begin position="66"/>
        <end position="78"/>
    </location>
</feature>
<sequence length="183" mass="20252">MKEWKSQLMCECRVTTEFWAAQGTAIQAGTIGGEQEKRGQKRKRGEEEKKEAEMLGSEPSRGSGGDDGEEEEEEEEESGLAVKLERGEQRCSQLQRRGVVVDGPGKWTWALGGIGRWKRAGKNSSRAFDSLPQLQTCQNATTMHNTTLLYKIAAKLGQITTRATVNLSTDRTPIRHANISAEV</sequence>
<protein>
    <submittedName>
        <fullName evidence="2">Uncharacterized protein</fullName>
    </submittedName>
</protein>
<evidence type="ECO:0000313" key="2">
    <source>
        <dbReference type="EMBL" id="KAJ6257682.1"/>
    </source>
</evidence>
<feature type="region of interest" description="Disordered" evidence="1">
    <location>
        <begin position="25"/>
        <end position="87"/>
    </location>
</feature>
<organism evidence="2 3">
    <name type="scientific">Drechslerella dactyloides</name>
    <name type="common">Nematode-trapping fungus</name>
    <name type="synonym">Arthrobotrys dactyloides</name>
    <dbReference type="NCBI Taxonomy" id="74499"/>
    <lineage>
        <taxon>Eukaryota</taxon>
        <taxon>Fungi</taxon>
        <taxon>Dikarya</taxon>
        <taxon>Ascomycota</taxon>
        <taxon>Pezizomycotina</taxon>
        <taxon>Orbiliomycetes</taxon>
        <taxon>Orbiliales</taxon>
        <taxon>Orbiliaceae</taxon>
        <taxon>Drechslerella</taxon>
    </lineage>
</organism>
<evidence type="ECO:0000256" key="1">
    <source>
        <dbReference type="SAM" id="MobiDB-lite"/>
    </source>
</evidence>
<proteinExistence type="predicted"/>
<comment type="caution">
    <text evidence="2">The sequence shown here is derived from an EMBL/GenBank/DDBJ whole genome shotgun (WGS) entry which is preliminary data.</text>
</comment>
<reference evidence="2" key="1">
    <citation type="submission" date="2023-01" db="EMBL/GenBank/DDBJ databases">
        <title>The chitinases involved in constricting ring structure development in the nematode-trapping fungus Drechslerella dactyloides.</title>
        <authorList>
            <person name="Wang R."/>
            <person name="Zhang L."/>
            <person name="Tang P."/>
            <person name="Li S."/>
            <person name="Liang L."/>
        </authorList>
    </citation>
    <scope>NUCLEOTIDE SEQUENCE</scope>
    <source>
        <strain evidence="2">YMF1.00031</strain>
    </source>
</reference>
<name>A0AAD6IWI8_DREDA</name>
<keyword evidence="3" id="KW-1185">Reference proteome</keyword>
<accession>A0AAD6IWI8</accession>
<dbReference type="AlphaFoldDB" id="A0AAD6IWI8"/>
<evidence type="ECO:0000313" key="3">
    <source>
        <dbReference type="Proteomes" id="UP001221413"/>
    </source>
</evidence>
<feature type="compositionally biased region" description="Basic and acidic residues" evidence="1">
    <location>
        <begin position="34"/>
        <end position="53"/>
    </location>
</feature>